<evidence type="ECO:0000256" key="4">
    <source>
        <dbReference type="ARBA" id="ARBA00022490"/>
    </source>
</evidence>
<name>A0A645ABZ9_9ZZZZ</name>
<comment type="subcellular location">
    <subcellularLocation>
        <location evidence="1">Cytoplasm</location>
    </subcellularLocation>
</comment>
<protein>
    <submittedName>
        <fullName evidence="9">Protein GrpE</fullName>
    </submittedName>
</protein>
<keyword evidence="7" id="KW-0175">Coiled coil</keyword>
<dbReference type="Pfam" id="PF01025">
    <property type="entry name" value="GrpE"/>
    <property type="match status" value="1"/>
</dbReference>
<dbReference type="SUPFAM" id="SSF58014">
    <property type="entry name" value="Coiled-coil domain of nucleotide exchange factor GrpE"/>
    <property type="match status" value="1"/>
</dbReference>
<dbReference type="GO" id="GO:0042803">
    <property type="term" value="F:protein homodimerization activity"/>
    <property type="evidence" value="ECO:0007669"/>
    <property type="project" value="InterPro"/>
</dbReference>
<dbReference type="CDD" id="cd00446">
    <property type="entry name" value="GrpE"/>
    <property type="match status" value="1"/>
</dbReference>
<comment type="caution">
    <text evidence="9">The sequence shown here is derived from an EMBL/GenBank/DDBJ whole genome shotgun (WGS) entry which is preliminary data.</text>
</comment>
<evidence type="ECO:0000256" key="5">
    <source>
        <dbReference type="ARBA" id="ARBA00023016"/>
    </source>
</evidence>
<comment type="subunit">
    <text evidence="3">Homodimer.</text>
</comment>
<dbReference type="Gene3D" id="2.30.22.10">
    <property type="entry name" value="Head domain of nucleotide exchange factor GrpE"/>
    <property type="match status" value="1"/>
</dbReference>
<dbReference type="PANTHER" id="PTHR21237:SF23">
    <property type="entry name" value="GRPE PROTEIN HOMOLOG, MITOCHONDRIAL"/>
    <property type="match status" value="1"/>
</dbReference>
<dbReference type="InterPro" id="IPR009012">
    <property type="entry name" value="GrpE_head"/>
</dbReference>
<dbReference type="FunFam" id="2.30.22.10:FF:000001">
    <property type="entry name" value="Protein GrpE"/>
    <property type="match status" value="1"/>
</dbReference>
<evidence type="ECO:0000313" key="9">
    <source>
        <dbReference type="EMBL" id="MPM50557.1"/>
    </source>
</evidence>
<evidence type="ECO:0000256" key="3">
    <source>
        <dbReference type="ARBA" id="ARBA00011738"/>
    </source>
</evidence>
<reference evidence="9" key="1">
    <citation type="submission" date="2019-08" db="EMBL/GenBank/DDBJ databases">
        <authorList>
            <person name="Kucharzyk K."/>
            <person name="Murdoch R.W."/>
            <person name="Higgins S."/>
            <person name="Loffler F."/>
        </authorList>
    </citation>
    <scope>NUCLEOTIDE SEQUENCE</scope>
</reference>
<dbReference type="InterPro" id="IPR013805">
    <property type="entry name" value="GrpE_CC"/>
</dbReference>
<dbReference type="InterPro" id="IPR000740">
    <property type="entry name" value="GrpE"/>
</dbReference>
<comment type="similarity">
    <text evidence="2">Belongs to the GrpE family.</text>
</comment>
<dbReference type="HAMAP" id="MF_01151">
    <property type="entry name" value="GrpE"/>
    <property type="match status" value="1"/>
</dbReference>
<feature type="region of interest" description="Disordered" evidence="8">
    <location>
        <begin position="1"/>
        <end position="39"/>
    </location>
</feature>
<evidence type="ECO:0000256" key="8">
    <source>
        <dbReference type="SAM" id="MobiDB-lite"/>
    </source>
</evidence>
<evidence type="ECO:0000256" key="6">
    <source>
        <dbReference type="ARBA" id="ARBA00023186"/>
    </source>
</evidence>
<proteinExistence type="inferred from homology"/>
<dbReference type="GO" id="GO:0005737">
    <property type="term" value="C:cytoplasm"/>
    <property type="evidence" value="ECO:0007669"/>
    <property type="project" value="UniProtKB-SubCell"/>
</dbReference>
<dbReference type="EMBL" id="VSSQ01013019">
    <property type="protein sequence ID" value="MPM50557.1"/>
    <property type="molecule type" value="Genomic_DNA"/>
</dbReference>
<dbReference type="AlphaFoldDB" id="A0A645ABZ9"/>
<feature type="coiled-coil region" evidence="7">
    <location>
        <begin position="41"/>
        <end position="75"/>
    </location>
</feature>
<organism evidence="9">
    <name type="scientific">bioreactor metagenome</name>
    <dbReference type="NCBI Taxonomy" id="1076179"/>
    <lineage>
        <taxon>unclassified sequences</taxon>
        <taxon>metagenomes</taxon>
        <taxon>ecological metagenomes</taxon>
    </lineage>
</organism>
<evidence type="ECO:0000256" key="1">
    <source>
        <dbReference type="ARBA" id="ARBA00004496"/>
    </source>
</evidence>
<evidence type="ECO:0000256" key="2">
    <source>
        <dbReference type="ARBA" id="ARBA00009054"/>
    </source>
</evidence>
<dbReference type="GO" id="GO:0006457">
    <property type="term" value="P:protein folding"/>
    <property type="evidence" value="ECO:0007669"/>
    <property type="project" value="InterPro"/>
</dbReference>
<keyword evidence="6" id="KW-0143">Chaperone</keyword>
<dbReference type="GO" id="GO:0051082">
    <property type="term" value="F:unfolded protein binding"/>
    <property type="evidence" value="ECO:0007669"/>
    <property type="project" value="TreeGrafter"/>
</dbReference>
<evidence type="ECO:0000256" key="7">
    <source>
        <dbReference type="SAM" id="Coils"/>
    </source>
</evidence>
<accession>A0A645ABZ9</accession>
<dbReference type="PANTHER" id="PTHR21237">
    <property type="entry name" value="GRPE PROTEIN"/>
    <property type="match status" value="1"/>
</dbReference>
<dbReference type="Gene3D" id="3.90.20.20">
    <property type="match status" value="1"/>
</dbReference>
<dbReference type="GO" id="GO:0000774">
    <property type="term" value="F:adenyl-nucleotide exchange factor activity"/>
    <property type="evidence" value="ECO:0007669"/>
    <property type="project" value="InterPro"/>
</dbReference>
<keyword evidence="4" id="KW-0963">Cytoplasm</keyword>
<dbReference type="PROSITE" id="PS01071">
    <property type="entry name" value="GRPE"/>
    <property type="match status" value="1"/>
</dbReference>
<dbReference type="GO" id="GO:0051087">
    <property type="term" value="F:protein-folding chaperone binding"/>
    <property type="evidence" value="ECO:0007669"/>
    <property type="project" value="InterPro"/>
</dbReference>
<feature type="compositionally biased region" description="Basic and acidic residues" evidence="8">
    <location>
        <begin position="28"/>
        <end position="38"/>
    </location>
</feature>
<sequence>MEDNKEQDVLQDTPDIPTQESPAGVETKAPEETPKDTLDPSAEYKAQAAALKEQLAALDDKYMRLAAEYDNFRKRTAKERDALTGFVVRDTAAKFLPVLDSLNIAISGGGDEAVTAGLTLVSRSISDVLTSVGIEEIEASGTFDPNMHHAIVHIDDPTLPENSVVEVLQKGYKYKDIVIRHAMVKVAN</sequence>
<gene>
    <name evidence="9" type="primary">grpE_32</name>
    <name evidence="9" type="ORF">SDC9_97299</name>
</gene>
<keyword evidence="5" id="KW-0346">Stress response</keyword>
<dbReference type="PRINTS" id="PR00773">
    <property type="entry name" value="GRPEPROTEIN"/>
</dbReference>
<dbReference type="SUPFAM" id="SSF51064">
    <property type="entry name" value="Head domain of nucleotide exchange factor GrpE"/>
    <property type="match status" value="1"/>
</dbReference>